<dbReference type="NCBIfam" id="NF033858">
    <property type="entry name" value="ABC2_perm_RbbA"/>
    <property type="match status" value="1"/>
</dbReference>
<comment type="subcellular location">
    <subcellularLocation>
        <location evidence="1">Membrane</location>
        <topology evidence="1">Multi-pass membrane protein</topology>
    </subcellularLocation>
</comment>
<dbReference type="PROSITE" id="PS00211">
    <property type="entry name" value="ABC_TRANSPORTER_1"/>
    <property type="match status" value="1"/>
</dbReference>
<dbReference type="GO" id="GO:0140359">
    <property type="term" value="F:ABC-type transporter activity"/>
    <property type="evidence" value="ECO:0007669"/>
    <property type="project" value="InterPro"/>
</dbReference>
<dbReference type="InterPro" id="IPR047651">
    <property type="entry name" value="ABC2_perm_RbbA"/>
</dbReference>
<proteinExistence type="predicted"/>
<dbReference type="InterPro" id="IPR003593">
    <property type="entry name" value="AAA+_ATPase"/>
</dbReference>
<evidence type="ECO:0000256" key="3">
    <source>
        <dbReference type="ARBA" id="ARBA00022741"/>
    </source>
</evidence>
<reference evidence="10 11" key="1">
    <citation type="submission" date="2015-02" db="EMBL/GenBank/DDBJ databases">
        <title>Genome sequene of Rhodovulum sulfidophilum DSM 2351.</title>
        <authorList>
            <person name="Nagao N."/>
        </authorList>
    </citation>
    <scope>NUCLEOTIDE SEQUENCE [LARGE SCALE GENOMIC DNA]</scope>
    <source>
        <strain evidence="10 11">DSM 2351</strain>
    </source>
</reference>
<dbReference type="InterPro" id="IPR047817">
    <property type="entry name" value="ABC2_TM_bact-type"/>
</dbReference>
<dbReference type="PROSITE" id="PS51012">
    <property type="entry name" value="ABC_TM2"/>
    <property type="match status" value="1"/>
</dbReference>
<feature type="transmembrane region" description="Helical" evidence="7">
    <location>
        <begin position="789"/>
        <end position="807"/>
    </location>
</feature>
<evidence type="ECO:0000256" key="4">
    <source>
        <dbReference type="ARBA" id="ARBA00022840"/>
    </source>
</evidence>
<evidence type="ECO:0000256" key="6">
    <source>
        <dbReference type="ARBA" id="ARBA00023136"/>
    </source>
</evidence>
<feature type="transmembrane region" description="Helical" evidence="7">
    <location>
        <begin position="819"/>
        <end position="841"/>
    </location>
</feature>
<gene>
    <name evidence="10" type="ORF">NHU_01273</name>
</gene>
<dbReference type="Pfam" id="PF12698">
    <property type="entry name" value="ABC2_membrane_3"/>
    <property type="match status" value="1"/>
</dbReference>
<evidence type="ECO:0000256" key="1">
    <source>
        <dbReference type="ARBA" id="ARBA00004141"/>
    </source>
</evidence>
<keyword evidence="5 7" id="KW-1133">Transmembrane helix</keyword>
<dbReference type="Gene3D" id="3.40.1710.10">
    <property type="entry name" value="abc type-2 transporter like domain"/>
    <property type="match status" value="1"/>
</dbReference>
<dbReference type="InterPro" id="IPR017871">
    <property type="entry name" value="ABC_transporter-like_CS"/>
</dbReference>
<dbReference type="PANTHER" id="PTHR43038">
    <property type="entry name" value="ATP-BINDING CASSETTE, SUB-FAMILY H, MEMBER 1"/>
    <property type="match status" value="1"/>
</dbReference>
<feature type="transmembrane region" description="Helical" evidence="7">
    <location>
        <begin position="755"/>
        <end position="777"/>
    </location>
</feature>
<dbReference type="KEGG" id="rsu:NHU_01273"/>
<name>A0A0D6AZU2_RHOSU</name>
<dbReference type="Pfam" id="PF00005">
    <property type="entry name" value="ABC_tran"/>
    <property type="match status" value="2"/>
</dbReference>
<dbReference type="PATRIC" id="fig|35806.4.peg.1314"/>
<evidence type="ECO:0000259" key="8">
    <source>
        <dbReference type="PROSITE" id="PS50893"/>
    </source>
</evidence>
<dbReference type="GO" id="GO:0016887">
    <property type="term" value="F:ATP hydrolysis activity"/>
    <property type="evidence" value="ECO:0007669"/>
    <property type="project" value="InterPro"/>
</dbReference>
<evidence type="ECO:0000313" key="11">
    <source>
        <dbReference type="Proteomes" id="UP000064912"/>
    </source>
</evidence>
<dbReference type="AlphaFoldDB" id="A0A0D6AZU2"/>
<feature type="transmembrane region" description="Helical" evidence="7">
    <location>
        <begin position="879"/>
        <end position="901"/>
    </location>
</feature>
<feature type="domain" description="ABC transmembrane type-2" evidence="9">
    <location>
        <begin position="656"/>
        <end position="904"/>
    </location>
</feature>
<dbReference type="PANTHER" id="PTHR43038:SF4">
    <property type="entry name" value="RIBOSOME-ASSOCIATED ATPASE"/>
    <property type="match status" value="1"/>
</dbReference>
<dbReference type="eggNOG" id="COG1129">
    <property type="taxonomic scope" value="Bacteria"/>
</dbReference>
<feature type="transmembrane region" description="Helical" evidence="7">
    <location>
        <begin position="711"/>
        <end position="734"/>
    </location>
</feature>
<sequence length="906" mass="98031">MAPVPEHSPGAGGIAAEIAGLTHRYGGKAALSGIGLAVPAGCMTGLIGPDGVGKSTLLGLVAGVRRLQEGQLRVLGSDMSDPAARRALAPRIAYMPQGLGRNLYPTLSVRENLEFFGRLFGQGAAERGHRIGMLLEATGLAPFPDRPAGKLSGGMKQKLGLCSALIHDPDLLLLDEPTTGVDPLSRRQFWELIDRIRAEMPGMSVLVATAYMEEADRFDWLAAMNAGQVLASGSPAELKAKAGAATLEEAFVRLLPDRPEAPPLVSRPLGEGSGRVAIAARHLTRRFGDFTAVDDVSFTIPEGEIFGFLGSNGCGKSTTMKMLTGLLDPSEGEAELFGRKLRASDIESRMRIGYMSQGFSLYSELTVRQNLELHADLYHLPKERRGPRVDEVLAEFELDRLAESLPWDLPLGQRQRLQLAVATLHAPQVLILDEPTSGVDPVARDAFWRTLMSLSRDKGVTIFISTHFMNEAERCDRISLMHAGRVLDVGTPAEIVARRGAASLEEAFISCLEAELTPDQTASAAPVAAPQAETVPRFGGLTRLWAYCWRETLELMRDPIRVFFALAGPAILLLTMGYGISFDVDRLSFAVRDQDRSPESRELVEQFTSIRQFAETENLGGPSDLGDRMARGDLTVALEIPDEYGRDLRRGDVPEVSLWIDGAMPFRAETARSYTLGLMSDYAARRAPGDGPAVGIESRFLFNQAFKSAHAMVPSMMMVILMLIPAIMSAISVVREKETGTIANFRSTPVTRIEFLLGKQLPYLTIAWASFWMLYAIGRTVFGVPFTGSLPALAASSFLYVFATTGFGQLISAFTRSQVAAVFATSVLSIIPAVNFSGLILPVASLDTPGRLVGQSFPSAWYQAVTNGTFLKGFGWAEIAPNAAVLAGFCMIYLSLAILGLRKQEA</sequence>
<dbReference type="GO" id="GO:0005524">
    <property type="term" value="F:ATP binding"/>
    <property type="evidence" value="ECO:0007669"/>
    <property type="project" value="UniProtKB-KW"/>
</dbReference>
<dbReference type="SUPFAM" id="SSF52540">
    <property type="entry name" value="P-loop containing nucleoside triphosphate hydrolases"/>
    <property type="match status" value="2"/>
</dbReference>
<evidence type="ECO:0000256" key="2">
    <source>
        <dbReference type="ARBA" id="ARBA00022692"/>
    </source>
</evidence>
<keyword evidence="6 7" id="KW-0472">Membrane</keyword>
<dbReference type="EMBL" id="AP014800">
    <property type="protein sequence ID" value="BAQ68433.1"/>
    <property type="molecule type" value="Genomic_DNA"/>
</dbReference>
<accession>A0A0D6AZU2</accession>
<keyword evidence="3" id="KW-0547">Nucleotide-binding</keyword>
<dbReference type="GO" id="GO:0016020">
    <property type="term" value="C:membrane"/>
    <property type="evidence" value="ECO:0007669"/>
    <property type="project" value="UniProtKB-SubCell"/>
</dbReference>
<dbReference type="eggNOG" id="COG0842">
    <property type="taxonomic scope" value="Bacteria"/>
</dbReference>
<evidence type="ECO:0000313" key="10">
    <source>
        <dbReference type="EMBL" id="BAQ68433.1"/>
    </source>
</evidence>
<dbReference type="InterPro" id="IPR013525">
    <property type="entry name" value="ABC2_TM"/>
</dbReference>
<dbReference type="Gene3D" id="3.40.50.300">
    <property type="entry name" value="P-loop containing nucleotide triphosphate hydrolases"/>
    <property type="match status" value="2"/>
</dbReference>
<keyword evidence="2 7" id="KW-0812">Transmembrane</keyword>
<feature type="domain" description="ABC transporter" evidence="8">
    <location>
        <begin position="278"/>
        <end position="508"/>
    </location>
</feature>
<keyword evidence="4" id="KW-0067">ATP-binding</keyword>
<organism evidence="10 11">
    <name type="scientific">Rhodovulum sulfidophilum</name>
    <name type="common">Rhodobacter sulfidophilus</name>
    <dbReference type="NCBI Taxonomy" id="35806"/>
    <lineage>
        <taxon>Bacteria</taxon>
        <taxon>Pseudomonadati</taxon>
        <taxon>Pseudomonadota</taxon>
        <taxon>Alphaproteobacteria</taxon>
        <taxon>Rhodobacterales</taxon>
        <taxon>Paracoccaceae</taxon>
        <taxon>Rhodovulum</taxon>
    </lineage>
</organism>
<protein>
    <submittedName>
        <fullName evidence="10">ABC transporter</fullName>
    </submittedName>
</protein>
<dbReference type="InterPro" id="IPR003439">
    <property type="entry name" value="ABC_transporter-like_ATP-bd"/>
</dbReference>
<evidence type="ECO:0000259" key="9">
    <source>
        <dbReference type="PROSITE" id="PS51012"/>
    </source>
</evidence>
<dbReference type="InterPro" id="IPR027417">
    <property type="entry name" value="P-loop_NTPase"/>
</dbReference>
<dbReference type="SMART" id="SM00382">
    <property type="entry name" value="AAA"/>
    <property type="match status" value="2"/>
</dbReference>
<dbReference type="CDD" id="cd03230">
    <property type="entry name" value="ABC_DR_subfamily_A"/>
    <property type="match status" value="2"/>
</dbReference>
<feature type="domain" description="ABC transporter" evidence="8">
    <location>
        <begin position="16"/>
        <end position="251"/>
    </location>
</feature>
<evidence type="ECO:0000256" key="5">
    <source>
        <dbReference type="ARBA" id="ARBA00022989"/>
    </source>
</evidence>
<dbReference type="Proteomes" id="UP000064912">
    <property type="component" value="Chromosome"/>
</dbReference>
<evidence type="ECO:0000256" key="7">
    <source>
        <dbReference type="SAM" id="Phobius"/>
    </source>
</evidence>
<dbReference type="PROSITE" id="PS50893">
    <property type="entry name" value="ABC_TRANSPORTER_2"/>
    <property type="match status" value="2"/>
</dbReference>